<comment type="caution">
    <text evidence="1">The sequence shown here is derived from an EMBL/GenBank/DDBJ whole genome shotgun (WGS) entry which is preliminary data.</text>
</comment>
<evidence type="ECO:0000313" key="1">
    <source>
        <dbReference type="EMBL" id="MBW0463237.1"/>
    </source>
</evidence>
<sequence>MTQERIQAYEMIKYALTDGQLLLMQDWKLPIKLYIDACGEIVGAALNQFQIALKKPYYHLHDSVFEVITDCNTVKSLININTPNRHMLRWQIAIQEYRGNRTVARKDRSINKNADFLSIWALSNTTYNPSYVSENSEPQIPIKRISITDIGT</sequence>
<gene>
    <name evidence="1" type="ORF">O181_002952</name>
</gene>
<accession>A0A9Q3BDF7</accession>
<dbReference type="SUPFAM" id="SSF56672">
    <property type="entry name" value="DNA/RNA polymerases"/>
    <property type="match status" value="1"/>
</dbReference>
<evidence type="ECO:0000313" key="2">
    <source>
        <dbReference type="Proteomes" id="UP000765509"/>
    </source>
</evidence>
<reference evidence="1" key="1">
    <citation type="submission" date="2021-03" db="EMBL/GenBank/DDBJ databases">
        <title>Draft genome sequence of rust myrtle Austropuccinia psidii MF-1, a brazilian biotype.</title>
        <authorList>
            <person name="Quecine M.C."/>
            <person name="Pachon D.M.R."/>
            <person name="Bonatelli M.L."/>
            <person name="Correr F.H."/>
            <person name="Franceschini L.M."/>
            <person name="Leite T.F."/>
            <person name="Margarido G.R.A."/>
            <person name="Almeida C.A."/>
            <person name="Ferrarezi J.A."/>
            <person name="Labate C.A."/>
        </authorList>
    </citation>
    <scope>NUCLEOTIDE SEQUENCE</scope>
    <source>
        <strain evidence="1">MF-1</strain>
    </source>
</reference>
<dbReference type="Proteomes" id="UP000765509">
    <property type="component" value="Unassembled WGS sequence"/>
</dbReference>
<dbReference type="EMBL" id="AVOT02000509">
    <property type="protein sequence ID" value="MBW0463237.1"/>
    <property type="molecule type" value="Genomic_DNA"/>
</dbReference>
<dbReference type="InterPro" id="IPR043502">
    <property type="entry name" value="DNA/RNA_pol_sf"/>
</dbReference>
<name>A0A9Q3BDF7_9BASI</name>
<proteinExistence type="predicted"/>
<keyword evidence="2" id="KW-1185">Reference proteome</keyword>
<organism evidence="1 2">
    <name type="scientific">Austropuccinia psidii MF-1</name>
    <dbReference type="NCBI Taxonomy" id="1389203"/>
    <lineage>
        <taxon>Eukaryota</taxon>
        <taxon>Fungi</taxon>
        <taxon>Dikarya</taxon>
        <taxon>Basidiomycota</taxon>
        <taxon>Pucciniomycotina</taxon>
        <taxon>Pucciniomycetes</taxon>
        <taxon>Pucciniales</taxon>
        <taxon>Sphaerophragmiaceae</taxon>
        <taxon>Austropuccinia</taxon>
    </lineage>
</organism>
<evidence type="ECO:0008006" key="3">
    <source>
        <dbReference type="Google" id="ProtNLM"/>
    </source>
</evidence>
<dbReference type="AlphaFoldDB" id="A0A9Q3BDF7"/>
<protein>
    <recommendedName>
        <fullName evidence="3">Reverse transcriptase RNase H-like domain-containing protein</fullName>
    </recommendedName>
</protein>